<gene>
    <name evidence="2" type="ORF">PoMZ_11892</name>
</gene>
<keyword evidence="1" id="KW-0472">Membrane</keyword>
<name>A0A4P7NLY5_PYROR</name>
<dbReference type="InterPro" id="IPR046368">
    <property type="entry name" value="Tag1"/>
</dbReference>
<dbReference type="InterPro" id="IPR022185">
    <property type="entry name" value="DUF3712"/>
</dbReference>
<evidence type="ECO:0000313" key="2">
    <source>
        <dbReference type="EMBL" id="QBZ63002.1"/>
    </source>
</evidence>
<evidence type="ECO:0000256" key="1">
    <source>
        <dbReference type="SAM" id="Phobius"/>
    </source>
</evidence>
<dbReference type="EMBL" id="CP034208">
    <property type="protein sequence ID" value="QBZ63002.1"/>
    <property type="molecule type" value="Genomic_DNA"/>
</dbReference>
<dbReference type="VEuPathDB" id="FungiDB:M_BR32_EuGene_00020291"/>
<protein>
    <submittedName>
        <fullName evidence="2">Uncharacterized protein</fullName>
    </submittedName>
</protein>
<keyword evidence="1" id="KW-0812">Transmembrane</keyword>
<dbReference type="Proteomes" id="UP000294847">
    <property type="component" value="Chromosome 5"/>
</dbReference>
<dbReference type="PANTHER" id="PTHR35895">
    <property type="entry name" value="CHROMOSOME 16, WHOLE GENOME SHOTGUN SEQUENCE"/>
    <property type="match status" value="1"/>
</dbReference>
<dbReference type="AlphaFoldDB" id="A0A4P7NLY5"/>
<organism evidence="2 3">
    <name type="scientific">Pyricularia oryzae</name>
    <name type="common">Rice blast fungus</name>
    <name type="synonym">Magnaporthe oryzae</name>
    <dbReference type="NCBI Taxonomy" id="318829"/>
    <lineage>
        <taxon>Eukaryota</taxon>
        <taxon>Fungi</taxon>
        <taxon>Dikarya</taxon>
        <taxon>Ascomycota</taxon>
        <taxon>Pezizomycotina</taxon>
        <taxon>Sordariomycetes</taxon>
        <taxon>Sordariomycetidae</taxon>
        <taxon>Magnaporthales</taxon>
        <taxon>Pyriculariaceae</taxon>
        <taxon>Pyricularia</taxon>
    </lineage>
</organism>
<sequence length="343" mass="37584">MSDKDIAREGIVAHDNTSGKPRKRGCIGHCGRFWWVYLIALIVIIVIVVPVVILVAVPKIAQDKINAAELDVRDIKALDTQTQNFTMTIDSGIRTDGKVHAKVAPFEGVMYLEDWAPQRPFAKIQFPETSSAASQDVSVKQFVNIEDMEAFTVFNTWLLLNNTLRVTIKGDTSVRVDGIARDYPVVFKKTTTMPGLNLFKGTSVSDPKIITGNHTEDNGANFQGTVTIPNQSHVTFEVGNATFFNYLGDQDVGEVYINNMTIRPGDNVFPMTAKVSNEAVVAAMTKRPACETGKLTFGLRGKKVVNHGQPLPYFADSLASANQTVEIDISQALGFKIPCSQTS</sequence>
<keyword evidence="1" id="KW-1133">Transmembrane helix</keyword>
<proteinExistence type="predicted"/>
<feature type="transmembrane region" description="Helical" evidence="1">
    <location>
        <begin position="33"/>
        <end position="57"/>
    </location>
</feature>
<accession>A0A4P7NLY5</accession>
<reference evidence="2 3" key="1">
    <citation type="journal article" date="2019" name="Mol. Biol. Evol.">
        <title>Blast fungal genomes show frequent chromosomal changes, gene gains and losses, and effector gene turnover.</title>
        <authorList>
            <person name="Gomez Luciano L.B."/>
            <person name="Jason Tsai I."/>
            <person name="Chuma I."/>
            <person name="Tosa Y."/>
            <person name="Chen Y.H."/>
            <person name="Li J.Y."/>
            <person name="Li M.Y."/>
            <person name="Jade Lu M.Y."/>
            <person name="Nakayashiki H."/>
            <person name="Li W.H."/>
        </authorList>
    </citation>
    <scope>NUCLEOTIDE SEQUENCE [LARGE SCALE GENOMIC DNA]</scope>
    <source>
        <strain evidence="2">MZ5-1-6</strain>
    </source>
</reference>
<dbReference type="GO" id="GO:0000329">
    <property type="term" value="C:fungal-type vacuole membrane"/>
    <property type="evidence" value="ECO:0007669"/>
    <property type="project" value="InterPro"/>
</dbReference>
<evidence type="ECO:0000313" key="3">
    <source>
        <dbReference type="Proteomes" id="UP000294847"/>
    </source>
</evidence>
<dbReference type="PANTHER" id="PTHR35895:SF1">
    <property type="entry name" value="LIPID-BINDING SERUM GLYCOPROTEIN C-TERMINAL DOMAIN-CONTAINING PROTEIN"/>
    <property type="match status" value="1"/>
</dbReference>
<dbReference type="Pfam" id="PF12505">
    <property type="entry name" value="DUF3712"/>
    <property type="match status" value="1"/>
</dbReference>